<gene>
    <name evidence="1" type="ORF">LZC94_43845</name>
</gene>
<protein>
    <submittedName>
        <fullName evidence="1">Uncharacterized protein</fullName>
    </submittedName>
</protein>
<keyword evidence="2" id="KW-1185">Reference proteome</keyword>
<name>A0ABZ2M071_9BACT</name>
<dbReference type="Gene3D" id="3.50.50.60">
    <property type="entry name" value="FAD/NAD(P)-binding domain"/>
    <property type="match status" value="1"/>
</dbReference>
<sequence>MTGRIFVANADWHTHGAAAPDLGIGAYRNAAILDAVMRREVDALPEHTAYTRFALPEARP</sequence>
<dbReference type="Proteomes" id="UP001370348">
    <property type="component" value="Chromosome"/>
</dbReference>
<accession>A0ABZ2M071</accession>
<reference evidence="1 2" key="1">
    <citation type="submission" date="2021-12" db="EMBL/GenBank/DDBJ databases">
        <title>Discovery of the Pendulisporaceae a myxobacterial family with distinct sporulation behavior and unique specialized metabolism.</title>
        <authorList>
            <person name="Garcia R."/>
            <person name="Popoff A."/>
            <person name="Bader C.D."/>
            <person name="Loehr J."/>
            <person name="Walesch S."/>
            <person name="Walt C."/>
            <person name="Boldt J."/>
            <person name="Bunk B."/>
            <person name="Haeckl F.J.F.P.J."/>
            <person name="Gunesch A.P."/>
            <person name="Birkelbach J."/>
            <person name="Nuebel U."/>
            <person name="Pietschmann T."/>
            <person name="Bach T."/>
            <person name="Mueller R."/>
        </authorList>
    </citation>
    <scope>NUCLEOTIDE SEQUENCE [LARGE SCALE GENOMIC DNA]</scope>
    <source>
        <strain evidence="1 2">MSr11954</strain>
    </source>
</reference>
<dbReference type="RefSeq" id="WP_394824370.1">
    <property type="nucleotide sequence ID" value="NZ_CP089984.1"/>
</dbReference>
<dbReference type="InterPro" id="IPR036188">
    <property type="entry name" value="FAD/NAD-bd_sf"/>
</dbReference>
<evidence type="ECO:0000313" key="1">
    <source>
        <dbReference type="EMBL" id="WXB14745.1"/>
    </source>
</evidence>
<dbReference type="EMBL" id="CP089984">
    <property type="protein sequence ID" value="WXB14745.1"/>
    <property type="molecule type" value="Genomic_DNA"/>
</dbReference>
<organism evidence="1 2">
    <name type="scientific">Pendulispora albinea</name>
    <dbReference type="NCBI Taxonomy" id="2741071"/>
    <lineage>
        <taxon>Bacteria</taxon>
        <taxon>Pseudomonadati</taxon>
        <taxon>Myxococcota</taxon>
        <taxon>Myxococcia</taxon>
        <taxon>Myxococcales</taxon>
        <taxon>Sorangiineae</taxon>
        <taxon>Pendulisporaceae</taxon>
        <taxon>Pendulispora</taxon>
    </lineage>
</organism>
<proteinExistence type="predicted"/>
<evidence type="ECO:0000313" key="2">
    <source>
        <dbReference type="Proteomes" id="UP001370348"/>
    </source>
</evidence>